<dbReference type="AlphaFoldDB" id="Q2W594"/>
<dbReference type="KEGG" id="mag:amb2177"/>
<proteinExistence type="predicted"/>
<accession>Q2W594</accession>
<dbReference type="Gene3D" id="3.40.630.40">
    <property type="entry name" value="Zn-dependent exopeptidases"/>
    <property type="match status" value="1"/>
</dbReference>
<reference evidence="1 2" key="1">
    <citation type="journal article" date="2005" name="DNA Res.">
        <title>Complete genome sequence of the facultative anaerobic magnetotactic bacterium Magnetospirillum sp. strain AMB-1.</title>
        <authorList>
            <person name="Matsunaga T."/>
            <person name="Okamura Y."/>
            <person name="Fukuda Y."/>
            <person name="Wahyudi A.T."/>
            <person name="Murase Y."/>
            <person name="Takeyama H."/>
        </authorList>
    </citation>
    <scope>NUCLEOTIDE SEQUENCE [LARGE SCALE GENOMIC DNA]</scope>
    <source>
        <strain evidence="2">ATCC 700264 / AMB-1</strain>
    </source>
</reference>
<evidence type="ECO:0000313" key="2">
    <source>
        <dbReference type="Proteomes" id="UP000007058"/>
    </source>
</evidence>
<dbReference type="STRING" id="342108.amb2177"/>
<protein>
    <submittedName>
        <fullName evidence="1">N-formylglutamate amidohydrolase</fullName>
    </submittedName>
</protein>
<dbReference type="Proteomes" id="UP000007058">
    <property type="component" value="Chromosome"/>
</dbReference>
<sequence length="315" mass="34476">MTRAGRFAKKEGQTMEAMPAKMMPAETTNDDAAVLRVAEPPRQSVPLVFASPHSGRDYPADFVAASRLDPRMLRRSEDSFVDELYSGVVELGAPLIAALFPRAYCDPNREPYELDPAMFSGDLPEHANTRSPRVLAGLGTIARVVASGAEIYAGRLPVSEVEHRISRCYRPYHRRLKDLVDATRKAFGWSLLVDCHSMPSVGGPMDRDSGLSRVDVVLGDCFSAACSPLFTQVAEDAFTHLGYRVVRNAPYAGGFTTRHYGQPRQGSHALQIEINRALYMDEGQHCHGRDFAKVQADLQKVAAALAAAAAEFGRP</sequence>
<dbReference type="Pfam" id="PF05013">
    <property type="entry name" value="FGase"/>
    <property type="match status" value="1"/>
</dbReference>
<dbReference type="SUPFAM" id="SSF53187">
    <property type="entry name" value="Zn-dependent exopeptidases"/>
    <property type="match status" value="1"/>
</dbReference>
<organism evidence="1 2">
    <name type="scientific">Paramagnetospirillum magneticum (strain ATCC 700264 / AMB-1)</name>
    <name type="common">Magnetospirillum magneticum</name>
    <dbReference type="NCBI Taxonomy" id="342108"/>
    <lineage>
        <taxon>Bacteria</taxon>
        <taxon>Pseudomonadati</taxon>
        <taxon>Pseudomonadota</taxon>
        <taxon>Alphaproteobacteria</taxon>
        <taxon>Rhodospirillales</taxon>
        <taxon>Magnetospirillaceae</taxon>
        <taxon>Paramagnetospirillum</taxon>
    </lineage>
</organism>
<dbReference type="EMBL" id="AP007255">
    <property type="protein sequence ID" value="BAE50981.1"/>
    <property type="molecule type" value="Genomic_DNA"/>
</dbReference>
<dbReference type="GO" id="GO:0016787">
    <property type="term" value="F:hydrolase activity"/>
    <property type="evidence" value="ECO:0007669"/>
    <property type="project" value="UniProtKB-KW"/>
</dbReference>
<dbReference type="InterPro" id="IPR007709">
    <property type="entry name" value="N-FG_amidohydro"/>
</dbReference>
<dbReference type="HOGENOM" id="CLU_069318_1_0_5"/>
<evidence type="ECO:0000313" key="1">
    <source>
        <dbReference type="EMBL" id="BAE50981.1"/>
    </source>
</evidence>
<name>Q2W594_PARM1</name>
<gene>
    <name evidence="1" type="ordered locus">amb2177</name>
</gene>
<keyword evidence="2" id="KW-1185">Reference proteome</keyword>